<comment type="caution">
    <text evidence="5">The sequence shown here is derived from an EMBL/GenBank/DDBJ whole genome shotgun (WGS) entry which is preliminary data.</text>
</comment>
<gene>
    <name evidence="5" type="ORF">JJB07_19590</name>
</gene>
<feature type="domain" description="Glycosyl transferase family 1" evidence="3">
    <location>
        <begin position="183"/>
        <end position="354"/>
    </location>
</feature>
<protein>
    <submittedName>
        <fullName evidence="5">Glycosyltransferase family 4 protein</fullName>
    </submittedName>
</protein>
<dbReference type="Proteomes" id="UP000602284">
    <property type="component" value="Unassembled WGS sequence"/>
</dbReference>
<name>A0ABS1JEU5_9BACL</name>
<keyword evidence="1" id="KW-0328">Glycosyltransferase</keyword>
<evidence type="ECO:0000259" key="3">
    <source>
        <dbReference type="Pfam" id="PF00534"/>
    </source>
</evidence>
<dbReference type="Pfam" id="PF00534">
    <property type="entry name" value="Glycos_transf_1"/>
    <property type="match status" value="1"/>
</dbReference>
<evidence type="ECO:0000313" key="6">
    <source>
        <dbReference type="Proteomes" id="UP000602284"/>
    </source>
</evidence>
<evidence type="ECO:0000313" key="5">
    <source>
        <dbReference type="EMBL" id="MBL0388809.1"/>
    </source>
</evidence>
<evidence type="ECO:0000256" key="2">
    <source>
        <dbReference type="ARBA" id="ARBA00022679"/>
    </source>
</evidence>
<proteinExistence type="predicted"/>
<dbReference type="CDD" id="cd03801">
    <property type="entry name" value="GT4_PimA-like"/>
    <property type="match status" value="1"/>
</dbReference>
<dbReference type="Pfam" id="PF13439">
    <property type="entry name" value="Glyco_transf_4"/>
    <property type="match status" value="1"/>
</dbReference>
<dbReference type="RefSeq" id="WP_201637813.1">
    <property type="nucleotide sequence ID" value="NZ_JAEQNB010000007.1"/>
</dbReference>
<accession>A0ABS1JEU5</accession>
<keyword evidence="6" id="KW-1185">Reference proteome</keyword>
<dbReference type="Gene3D" id="3.40.50.2000">
    <property type="entry name" value="Glycogen Phosphorylase B"/>
    <property type="match status" value="2"/>
</dbReference>
<dbReference type="SUPFAM" id="SSF53756">
    <property type="entry name" value="UDP-Glycosyltransferase/glycogen phosphorylase"/>
    <property type="match status" value="1"/>
</dbReference>
<evidence type="ECO:0000259" key="4">
    <source>
        <dbReference type="Pfam" id="PF13439"/>
    </source>
</evidence>
<evidence type="ECO:0000256" key="1">
    <source>
        <dbReference type="ARBA" id="ARBA00022676"/>
    </source>
</evidence>
<dbReference type="InterPro" id="IPR028098">
    <property type="entry name" value="Glyco_trans_4-like_N"/>
</dbReference>
<dbReference type="EMBL" id="JAEQNB010000007">
    <property type="protein sequence ID" value="MBL0388809.1"/>
    <property type="molecule type" value="Genomic_DNA"/>
</dbReference>
<sequence>MHICYLSPGSVPLPPAPCTSVEIYSKEIATSLSRRHYVTLYAKSNQNLTRQTGKLTIRRLITQGGVPYARQTVRDLKARGAQPDILHVENRIAFVPILRTAFPKTPIVLNLHSNVLISSTPLTTVQKSLRNLDALVVNSQYLKRFLVKRYPSFPSQKIHVIHPGLDVRRFPSRFSATGQALRKATRKRIGVPGDRRVLLFVGRFIERKGITLLLDAFRQVRKKHRNTELWIIGGRPHGSSAFHQAIRAKSKALPVRFFGFIPQNRLPAYYCAADLFVCPSQAPEAFGLVNTEAAACGLPVVASNAWGIREAVADGISGSLVTNYKSPVAFATAINRLLDNPARLEALGKSARHWVARHFSWDRTARKFEALYRRL</sequence>
<organism evidence="5 6">
    <name type="scientific">Tumebacillus amylolyticus</name>
    <dbReference type="NCBI Taxonomy" id="2801339"/>
    <lineage>
        <taxon>Bacteria</taxon>
        <taxon>Bacillati</taxon>
        <taxon>Bacillota</taxon>
        <taxon>Bacilli</taxon>
        <taxon>Bacillales</taxon>
        <taxon>Alicyclobacillaceae</taxon>
        <taxon>Tumebacillus</taxon>
    </lineage>
</organism>
<dbReference type="PANTHER" id="PTHR12526">
    <property type="entry name" value="GLYCOSYLTRANSFERASE"/>
    <property type="match status" value="1"/>
</dbReference>
<feature type="domain" description="Glycosyltransferase subfamily 4-like N-terminal" evidence="4">
    <location>
        <begin position="21"/>
        <end position="169"/>
    </location>
</feature>
<keyword evidence="2" id="KW-0808">Transferase</keyword>
<dbReference type="InterPro" id="IPR001296">
    <property type="entry name" value="Glyco_trans_1"/>
</dbReference>
<reference evidence="5 6" key="1">
    <citation type="submission" date="2021-01" db="EMBL/GenBank/DDBJ databases">
        <title>Tumebacillus sp. strain ITR2 16S ribosomal RNA gene Genome sequencing and assembly.</title>
        <authorList>
            <person name="Kang M."/>
        </authorList>
    </citation>
    <scope>NUCLEOTIDE SEQUENCE [LARGE SCALE GENOMIC DNA]</scope>
    <source>
        <strain evidence="5 6">ITR2</strain>
    </source>
</reference>
<dbReference type="PANTHER" id="PTHR12526:SF510">
    <property type="entry name" value="D-INOSITOL 3-PHOSPHATE GLYCOSYLTRANSFERASE"/>
    <property type="match status" value="1"/>
</dbReference>